<dbReference type="GO" id="GO:0005737">
    <property type="term" value="C:cytoplasm"/>
    <property type="evidence" value="ECO:0007669"/>
    <property type="project" value="TreeGrafter"/>
</dbReference>
<organism evidence="3 4">
    <name type="scientific">Richelia intracellularis HH01</name>
    <dbReference type="NCBI Taxonomy" id="1165094"/>
    <lineage>
        <taxon>Bacteria</taxon>
        <taxon>Bacillati</taxon>
        <taxon>Cyanobacteriota</taxon>
        <taxon>Cyanophyceae</taxon>
        <taxon>Nostocales</taxon>
        <taxon>Nostocaceae</taxon>
        <taxon>Richelia</taxon>
    </lineage>
</organism>
<gene>
    <name evidence="3" type="ORF">RINTHH_5340</name>
</gene>
<dbReference type="PANTHER" id="PTHR31901:SF9">
    <property type="entry name" value="GH3 DOMAIN-CONTAINING PROTEIN"/>
    <property type="match status" value="1"/>
</dbReference>
<feature type="domain" description="GH3 middle" evidence="1">
    <location>
        <begin position="343"/>
        <end position="414"/>
    </location>
</feature>
<dbReference type="OrthoDB" id="614636at2"/>
<accession>M1WR34</accession>
<sequence>MKNLVLPTLTSIGKIRKASFVRRTRKVSFFQEKFLYSLLYAYQGTELGKKYGLGDIKNIDQFRQRLPVQSYRNYETYIEKIAKGEPNILTPDPVVYLNLTSGSTGKQKLIPVTKRSRQVLNHTNQVGIGFITEAAHKCNLPIGKLLLTSSVKLIGSSSGGIPFGHISAGDLRLNKMLYQQLFAHPYETLLPIEPRTRYYVCLLFALRNCNMRIIGANFPILGLQLANYLNSHAEELIHNLKTGKIAPWLQLEPNLRVKLQRQFSPLPQRAMRLEQILKSEGKLTPQLAWPNLSFIITARGGTSNFYFERFPDYFGDIPIFGGIYASSEATFGIYHEFNNDGVILAIDSGFFEFIPPEQWNIEDPKTLLPQELQVGQHYRILVTNYSGLYRYDIGDVIEVVGFFNQTPLISFRHRVGGLLSSTTEKTSEFHAIQVMQQLQKEFNLPLENFCITLSEHELPAHYLLNIELIPGSEIRDPERFLAEFDNKLQQANISYQDKRKNNIVPPPRLRIVAHGSFAKIRQRSLKRGISDSQFKFAHVSEDRKMLSGILIQQEVRLPGDCQFTT</sequence>
<dbReference type="EMBL" id="CAIY01000027">
    <property type="protein sequence ID" value="CCH66689.1"/>
    <property type="molecule type" value="Genomic_DNA"/>
</dbReference>
<dbReference type="Pfam" id="PF23572">
    <property type="entry name" value="GH3_C"/>
    <property type="match status" value="1"/>
</dbReference>
<evidence type="ECO:0000259" key="2">
    <source>
        <dbReference type="Pfam" id="PF23572"/>
    </source>
</evidence>
<evidence type="ECO:0000313" key="4">
    <source>
        <dbReference type="Proteomes" id="UP000053051"/>
    </source>
</evidence>
<dbReference type="PANTHER" id="PTHR31901">
    <property type="entry name" value="GH3 DOMAIN-CONTAINING PROTEIN"/>
    <property type="match status" value="1"/>
</dbReference>
<evidence type="ECO:0000313" key="3">
    <source>
        <dbReference type="EMBL" id="CCH66689.1"/>
    </source>
</evidence>
<dbReference type="STRING" id="1165094.RINTHH_5340"/>
<dbReference type="Pfam" id="PF23571">
    <property type="entry name" value="GH3_M"/>
    <property type="match status" value="1"/>
</dbReference>
<keyword evidence="4" id="KW-1185">Reference proteome</keyword>
<comment type="caution">
    <text evidence="3">The sequence shown here is derived from an EMBL/GenBank/DDBJ whole genome shotgun (WGS) entry which is preliminary data.</text>
</comment>
<dbReference type="AlphaFoldDB" id="M1WR34"/>
<reference evidence="4" key="2">
    <citation type="submission" date="2016-01" db="EMBL/GenBank/DDBJ databases">
        <title>Diatom-associated endosymboitic cyanobacterium lacks core nitrogen metabolism enzymes.</title>
        <authorList>
            <person name="Hilton J.A."/>
            <person name="Foster R.A."/>
            <person name="Tripp H.J."/>
            <person name="Carter B.J."/>
            <person name="Zehr J.P."/>
            <person name="Villareal T.A."/>
        </authorList>
    </citation>
    <scope>NUCLEOTIDE SEQUENCE [LARGE SCALE GENOMIC DNA]</scope>
    <source>
        <strain evidence="4">HH01</strain>
    </source>
</reference>
<reference evidence="3 4" key="1">
    <citation type="submission" date="2012-05" db="EMBL/GenBank/DDBJ databases">
        <authorList>
            <person name="Hilton J."/>
        </authorList>
    </citation>
    <scope>NUCLEOTIDE SEQUENCE [LARGE SCALE GENOMIC DNA]</scope>
    <source>
        <strain evidence="3 4">HH01</strain>
    </source>
</reference>
<evidence type="ECO:0000259" key="1">
    <source>
        <dbReference type="Pfam" id="PF23571"/>
    </source>
</evidence>
<protein>
    <submittedName>
        <fullName evidence="3">Homolog of plant auxin-responsive GH3-like protein</fullName>
    </submittedName>
</protein>
<feature type="domain" description="GH3 C-terminal" evidence="2">
    <location>
        <begin position="430"/>
        <end position="544"/>
    </location>
</feature>
<dbReference type="InterPro" id="IPR055378">
    <property type="entry name" value="GH3_C"/>
</dbReference>
<dbReference type="GO" id="GO:0016881">
    <property type="term" value="F:acid-amino acid ligase activity"/>
    <property type="evidence" value="ECO:0007669"/>
    <property type="project" value="TreeGrafter"/>
</dbReference>
<dbReference type="Proteomes" id="UP000053051">
    <property type="component" value="Unassembled WGS sequence"/>
</dbReference>
<dbReference type="InterPro" id="IPR055377">
    <property type="entry name" value="GH3_M"/>
</dbReference>
<proteinExistence type="predicted"/>
<name>M1WR34_9NOST</name>
<dbReference type="RefSeq" id="WP_008232456.1">
    <property type="nucleotide sequence ID" value="NZ_CAIY01000027.1"/>
</dbReference>
<dbReference type="InterPro" id="IPR004993">
    <property type="entry name" value="GH3"/>
</dbReference>
<dbReference type="Pfam" id="PF03321">
    <property type="entry name" value="GH3"/>
    <property type="match status" value="1"/>
</dbReference>